<dbReference type="Ensembl" id="ENSEAST00005046459.1">
    <property type="protein sequence ID" value="ENSEASP00005044887.1"/>
    <property type="gene ID" value="ENSEASG00005021240.2"/>
</dbReference>
<evidence type="ECO:0000313" key="3">
    <source>
        <dbReference type="Proteomes" id="UP000694387"/>
    </source>
</evidence>
<feature type="compositionally biased region" description="Low complexity" evidence="1">
    <location>
        <begin position="1"/>
        <end position="19"/>
    </location>
</feature>
<dbReference type="GeneTree" id="ENSGT00940000156469"/>
<gene>
    <name evidence="2" type="primary">SLC7A10</name>
</gene>
<reference evidence="2 3" key="1">
    <citation type="journal article" date="2020" name="Nat. Commun.">
        <title>Donkey genomes provide new insights into domestication and selection for coat color.</title>
        <authorList>
            <person name="Wang"/>
            <person name="C."/>
            <person name="Li"/>
            <person name="H."/>
            <person name="Guo"/>
            <person name="Y."/>
            <person name="Huang"/>
            <person name="J."/>
            <person name="Sun"/>
            <person name="Y."/>
            <person name="Min"/>
            <person name="J."/>
            <person name="Wang"/>
            <person name="J."/>
            <person name="Fang"/>
            <person name="X."/>
            <person name="Zhao"/>
            <person name="Z."/>
            <person name="Wang"/>
            <person name="S."/>
            <person name="Zhang"/>
            <person name="Y."/>
            <person name="Liu"/>
            <person name="Q."/>
            <person name="Jiang"/>
            <person name="Q."/>
            <person name="Wang"/>
            <person name="X."/>
            <person name="Guo"/>
            <person name="Y."/>
            <person name="Yang"/>
            <person name="C."/>
            <person name="Wang"/>
            <person name="Y."/>
            <person name="Tian"/>
            <person name="F."/>
            <person name="Zhuang"/>
            <person name="G."/>
            <person name="Fan"/>
            <person name="Y."/>
            <person name="Gao"/>
            <person name="Q."/>
            <person name="Li"/>
            <person name="Y."/>
            <person name="Ju"/>
            <person name="Z."/>
            <person name="Li"/>
            <person name="J."/>
            <person name="Li"/>
            <person name="R."/>
            <person name="Hou"/>
            <person name="M."/>
            <person name="Yang"/>
            <person name="G."/>
            <person name="Liu"/>
            <person name="G."/>
            <person name="Liu"/>
            <person name="W."/>
            <person name="Guo"/>
            <person name="J."/>
            <person name="Pan"/>
            <person name="S."/>
            <person name="Fan"/>
            <person name="G."/>
            <person name="Zhang"/>
            <person name="W."/>
            <person name="Zhang"/>
            <person name="R."/>
            <person name="Yu"/>
            <person name="J."/>
            <person name="Zhang"/>
            <person name="X."/>
            <person name="Yin"/>
            <person name="Q."/>
            <person name="Ji"/>
            <person name="C."/>
            <person name="Jin"/>
            <person name="Y."/>
            <person name="Yue"/>
            <person name="G."/>
            <person name="Liu"/>
            <person name="M."/>
            <person name="Xu"/>
            <person name="J."/>
            <person name="Liu"/>
            <person name="S."/>
            <person name="Jordana"/>
            <person name="J."/>
            <person name="Noce"/>
            <person name="A."/>
            <person name="Amills"/>
            <person name="M."/>
            <person name="Wu"/>
            <person name="D.D."/>
            <person name="Li"/>
            <person name="S."/>
            <person name="Zhou"/>
            <person name="X. and Zhong"/>
            <person name="J."/>
        </authorList>
    </citation>
    <scope>NUCLEOTIDE SEQUENCE [LARGE SCALE GENOMIC DNA]</scope>
</reference>
<accession>A0A9L0J4E2</accession>
<feature type="compositionally biased region" description="Pro residues" evidence="1">
    <location>
        <begin position="59"/>
        <end position="71"/>
    </location>
</feature>
<evidence type="ECO:0000256" key="1">
    <source>
        <dbReference type="SAM" id="MobiDB-lite"/>
    </source>
</evidence>
<sequence>MRPPVGAVRAARAARAPTDGRTDGAAAGRTDGSAQGAGTWRDSDMAGHTQQPSRRGNPGPAPSPSSGPGPGPGASERVALKKEIGLVSACTIIIASCCSGAPSSSCTPPAWPSSP</sequence>
<proteinExistence type="predicted"/>
<dbReference type="Proteomes" id="UP000694387">
    <property type="component" value="Chromosome 26"/>
</dbReference>
<reference evidence="2" key="2">
    <citation type="submission" date="2025-08" db="UniProtKB">
        <authorList>
            <consortium name="Ensembl"/>
        </authorList>
    </citation>
    <scope>IDENTIFICATION</scope>
</reference>
<reference evidence="2" key="3">
    <citation type="submission" date="2025-09" db="UniProtKB">
        <authorList>
            <consortium name="Ensembl"/>
        </authorList>
    </citation>
    <scope>IDENTIFICATION</scope>
</reference>
<dbReference type="AlphaFoldDB" id="A0A9L0J4E2"/>
<organism evidence="2 3">
    <name type="scientific">Equus asinus</name>
    <name type="common">Donkey</name>
    <name type="synonym">Equus africanus asinus</name>
    <dbReference type="NCBI Taxonomy" id="9793"/>
    <lineage>
        <taxon>Eukaryota</taxon>
        <taxon>Metazoa</taxon>
        <taxon>Chordata</taxon>
        <taxon>Craniata</taxon>
        <taxon>Vertebrata</taxon>
        <taxon>Euteleostomi</taxon>
        <taxon>Mammalia</taxon>
        <taxon>Eutheria</taxon>
        <taxon>Laurasiatheria</taxon>
        <taxon>Perissodactyla</taxon>
        <taxon>Equidae</taxon>
        <taxon>Equus</taxon>
    </lineage>
</organism>
<keyword evidence="3" id="KW-1185">Reference proteome</keyword>
<feature type="region of interest" description="Disordered" evidence="1">
    <location>
        <begin position="1"/>
        <end position="77"/>
    </location>
</feature>
<evidence type="ECO:0000313" key="2">
    <source>
        <dbReference type="Ensembl" id="ENSEASP00005044887.1"/>
    </source>
</evidence>
<protein>
    <submittedName>
        <fullName evidence="2">Solute carrier family 7 member 10</fullName>
    </submittedName>
</protein>
<name>A0A9L0J4E2_EQUAS</name>